<comment type="caution">
    <text evidence="2">The sequence shown here is derived from an EMBL/GenBank/DDBJ whole genome shotgun (WGS) entry which is preliminary data.</text>
</comment>
<dbReference type="CDD" id="cd13121">
    <property type="entry name" value="BF2867_like_C"/>
    <property type="match status" value="1"/>
</dbReference>
<reference evidence="2 3" key="1">
    <citation type="journal article" date="2019" name="Nat. Med.">
        <title>A library of human gut bacterial isolates paired with longitudinal multiomics data enables mechanistic microbiome research.</title>
        <authorList>
            <person name="Poyet M."/>
            <person name="Groussin M."/>
            <person name="Gibbons S.M."/>
            <person name="Avila-Pacheco J."/>
            <person name="Jiang X."/>
            <person name="Kearney S.M."/>
            <person name="Perrotta A.R."/>
            <person name="Berdy B."/>
            <person name="Zhao S."/>
            <person name="Lieberman T.D."/>
            <person name="Swanson P.K."/>
            <person name="Smith M."/>
            <person name="Roesemann S."/>
            <person name="Alexander J.E."/>
            <person name="Rich S.A."/>
            <person name="Livny J."/>
            <person name="Vlamakis H."/>
            <person name="Clish C."/>
            <person name="Bullock K."/>
            <person name="Deik A."/>
            <person name="Scott J."/>
            <person name="Pierce K.A."/>
            <person name="Xavier R.J."/>
            <person name="Alm E.J."/>
        </authorList>
    </citation>
    <scope>NUCLEOTIDE SEQUENCE [LARGE SCALE GENOMIC DNA]</scope>
    <source>
        <strain evidence="2 3">BIOML-A6</strain>
    </source>
</reference>
<dbReference type="Gene3D" id="2.60.40.2630">
    <property type="match status" value="1"/>
</dbReference>
<evidence type="ECO:0000313" key="3">
    <source>
        <dbReference type="Proteomes" id="UP000448877"/>
    </source>
</evidence>
<dbReference type="CDD" id="cd13120">
    <property type="entry name" value="BF2867_like_N"/>
    <property type="match status" value="1"/>
</dbReference>
<dbReference type="EMBL" id="VVYV01000032">
    <property type="protein sequence ID" value="KAA5415520.1"/>
    <property type="molecule type" value="Genomic_DNA"/>
</dbReference>
<keyword evidence="1" id="KW-0732">Signal</keyword>
<dbReference type="Gene3D" id="2.60.40.2620">
    <property type="entry name" value="Fimbrillin-like"/>
    <property type="match status" value="1"/>
</dbReference>
<accession>A0A642PUR1</accession>
<evidence type="ECO:0000313" key="2">
    <source>
        <dbReference type="EMBL" id="KAA5415520.1"/>
    </source>
</evidence>
<dbReference type="Pfam" id="PF13149">
    <property type="entry name" value="Mfa_like_1"/>
    <property type="match status" value="1"/>
</dbReference>
<dbReference type="InterPro" id="IPR042278">
    <property type="entry name" value="Mfa-like_1_N"/>
</dbReference>
<dbReference type="Proteomes" id="UP000448877">
    <property type="component" value="Unassembled WGS sequence"/>
</dbReference>
<gene>
    <name evidence="2" type="ORF">F2Y81_17720</name>
</gene>
<dbReference type="InterPro" id="IPR025049">
    <property type="entry name" value="Mfa-like_1"/>
</dbReference>
<name>A0A642PUR1_9BACE</name>
<sequence>MKNICLLLLCAGAMVISSCTDNGEIEQTSGSNLLQISTEITTRSVLESSSFSTGDEIGVFVSNSTGKEYADGTSNIKATFNKQWQMDKPVSLTESPATVYAYYPYCNNSIEENYPYISGDFLYFDLRQNGDKGQIDYLFGQAERVADINSPNANIHFRHVLSRLTFIIKRATSDQGQGLLSSVALRSPSNNLFYMGYIFYLKDGVAKDSGYNYHRGAIKINTNLTLNSETEQKVDMLVIPRTLSNAGELTLELTIDGKPYIVNMPATTWEAGQQYTYPITISRTDAHIIATPAKVGDYYYSDGSWSTGYDANRTCIGTVFALSEEKDGDINVSLSESMHGRIAALQDLTATYRWADNTSTDVEGIPNFYLADGKQDGGYLPINGIEGESVTTPQLPYGAYIWPVEKSNQYALTDYAGRSHSSFIEKEYYPAGYACFSIMSEGLNNNEQGFWYLPAIGELARLATACNANLLDPTGDSPFKILGDDYYWSSTEGEKSEAYAWCYYGKYKGILQYQVKDATYKVRPIASF</sequence>
<evidence type="ECO:0000256" key="1">
    <source>
        <dbReference type="SAM" id="SignalP"/>
    </source>
</evidence>
<evidence type="ECO:0008006" key="4">
    <source>
        <dbReference type="Google" id="ProtNLM"/>
    </source>
</evidence>
<proteinExistence type="predicted"/>
<feature type="chain" id="PRO_5025073111" description="Fimbrillin family protein" evidence="1">
    <location>
        <begin position="21"/>
        <end position="528"/>
    </location>
</feature>
<dbReference type="RefSeq" id="WP_149920330.1">
    <property type="nucleotide sequence ID" value="NZ_VVYV01000032.1"/>
</dbReference>
<organism evidence="2 3">
    <name type="scientific">Bacteroides cellulosilyticus</name>
    <dbReference type="NCBI Taxonomy" id="246787"/>
    <lineage>
        <taxon>Bacteria</taxon>
        <taxon>Pseudomonadati</taxon>
        <taxon>Bacteroidota</taxon>
        <taxon>Bacteroidia</taxon>
        <taxon>Bacteroidales</taxon>
        <taxon>Bacteroidaceae</taxon>
        <taxon>Bacteroides</taxon>
    </lineage>
</organism>
<dbReference type="PROSITE" id="PS51257">
    <property type="entry name" value="PROKAR_LIPOPROTEIN"/>
    <property type="match status" value="1"/>
</dbReference>
<protein>
    <recommendedName>
        <fullName evidence="4">Fimbrillin family protein</fullName>
    </recommendedName>
</protein>
<feature type="signal peptide" evidence="1">
    <location>
        <begin position="1"/>
        <end position="20"/>
    </location>
</feature>
<dbReference type="AlphaFoldDB" id="A0A642PUR1"/>